<dbReference type="PANTHER" id="PTHR43537">
    <property type="entry name" value="TRANSCRIPTIONAL REGULATOR, GNTR FAMILY"/>
    <property type="match status" value="1"/>
</dbReference>
<evidence type="ECO:0000313" key="5">
    <source>
        <dbReference type="EMBL" id="MEL5987483.1"/>
    </source>
</evidence>
<name>A0ABU9LI20_9BACL</name>
<dbReference type="RefSeq" id="WP_068451924.1">
    <property type="nucleotide sequence ID" value="NZ_CP147847.1"/>
</dbReference>
<comment type="caution">
    <text evidence="5">The sequence shown here is derived from an EMBL/GenBank/DDBJ whole genome shotgun (WGS) entry which is preliminary data.</text>
</comment>
<dbReference type="PRINTS" id="PR00035">
    <property type="entry name" value="HTHGNTR"/>
</dbReference>
<dbReference type="Gene3D" id="1.10.10.10">
    <property type="entry name" value="Winged helix-like DNA-binding domain superfamily/Winged helix DNA-binding domain"/>
    <property type="match status" value="1"/>
</dbReference>
<evidence type="ECO:0000256" key="2">
    <source>
        <dbReference type="ARBA" id="ARBA00023125"/>
    </source>
</evidence>
<dbReference type="Pfam" id="PF00392">
    <property type="entry name" value="GntR"/>
    <property type="match status" value="1"/>
</dbReference>
<protein>
    <submittedName>
        <fullName evidence="5">GntR family transcriptional regulator</fullName>
    </submittedName>
</protein>
<feature type="domain" description="HTH gntR-type" evidence="4">
    <location>
        <begin position="8"/>
        <end position="76"/>
    </location>
</feature>
<evidence type="ECO:0000259" key="4">
    <source>
        <dbReference type="PROSITE" id="PS50949"/>
    </source>
</evidence>
<keyword evidence="6" id="KW-1185">Reference proteome</keyword>
<gene>
    <name evidence="5" type="ORF">AAF454_03460</name>
</gene>
<dbReference type="PROSITE" id="PS50949">
    <property type="entry name" value="HTH_GNTR"/>
    <property type="match status" value="1"/>
</dbReference>
<dbReference type="PANTHER" id="PTHR43537:SF54">
    <property type="entry name" value="TRANSCRIPTIONAL REGULATOR, GNTR FAMILY"/>
    <property type="match status" value="1"/>
</dbReference>
<dbReference type="SMART" id="SM00345">
    <property type="entry name" value="HTH_GNTR"/>
    <property type="match status" value="1"/>
</dbReference>
<evidence type="ECO:0000256" key="3">
    <source>
        <dbReference type="ARBA" id="ARBA00023163"/>
    </source>
</evidence>
<proteinExistence type="predicted"/>
<keyword evidence="2" id="KW-0238">DNA-binding</keyword>
<keyword evidence="1" id="KW-0805">Transcription regulation</keyword>
<dbReference type="CDD" id="cd07377">
    <property type="entry name" value="WHTH_GntR"/>
    <property type="match status" value="1"/>
</dbReference>
<dbReference type="Proteomes" id="UP001398420">
    <property type="component" value="Unassembled WGS sequence"/>
</dbReference>
<dbReference type="InterPro" id="IPR036390">
    <property type="entry name" value="WH_DNA-bd_sf"/>
</dbReference>
<organism evidence="5 6">
    <name type="scientific">Kurthia gibsonii</name>
    <dbReference type="NCBI Taxonomy" id="33946"/>
    <lineage>
        <taxon>Bacteria</taxon>
        <taxon>Bacillati</taxon>
        <taxon>Bacillota</taxon>
        <taxon>Bacilli</taxon>
        <taxon>Bacillales</taxon>
        <taxon>Caryophanaceae</taxon>
        <taxon>Kurthia</taxon>
    </lineage>
</organism>
<dbReference type="SUPFAM" id="SSF46785">
    <property type="entry name" value="Winged helix' DNA-binding domain"/>
    <property type="match status" value="1"/>
</dbReference>
<dbReference type="EMBL" id="JBCEWA010000002">
    <property type="protein sequence ID" value="MEL5987483.1"/>
    <property type="molecule type" value="Genomic_DNA"/>
</dbReference>
<accession>A0ABU9LI20</accession>
<keyword evidence="3" id="KW-0804">Transcription</keyword>
<evidence type="ECO:0000313" key="6">
    <source>
        <dbReference type="Proteomes" id="UP001398420"/>
    </source>
</evidence>
<sequence length="217" mass="24763">MNVEKSAPKRFIQIVKELREIIRVEEIGPGDKLPSERVLAERLGVGRSSVREALRSMELLGLIETKHGGGTFLSDFRNHKLVEVLSTFVLQEEKDLVNVHHTQQILERDAIVEVATDEKLCKLPVWESLLHMLIIEGQIEREILVRELMVSSHNRLVFKIWMILNQFGKSPYRGQSTPAEREVLATFISELIAGNPAQAVQAYEVWIDLLTEGENME</sequence>
<reference evidence="5 6" key="1">
    <citation type="submission" date="2024-04" db="EMBL/GenBank/DDBJ databases">
        <authorList>
            <person name="Wu Y.S."/>
            <person name="Zhang L."/>
        </authorList>
    </citation>
    <scope>NUCLEOTIDE SEQUENCE [LARGE SCALE GENOMIC DNA]</scope>
    <source>
        <strain evidence="5 6">KG-01</strain>
    </source>
</reference>
<dbReference type="InterPro" id="IPR000524">
    <property type="entry name" value="Tscrpt_reg_HTH_GntR"/>
</dbReference>
<evidence type="ECO:0000256" key="1">
    <source>
        <dbReference type="ARBA" id="ARBA00023015"/>
    </source>
</evidence>
<dbReference type="InterPro" id="IPR036388">
    <property type="entry name" value="WH-like_DNA-bd_sf"/>
</dbReference>